<protein>
    <submittedName>
        <fullName evidence="1">Citrate lyase subunit alpha</fullName>
    </submittedName>
</protein>
<organism evidence="1 2">
    <name type="scientific">Lacticaseibacillus paracasei subsp. paracasei Lpp126</name>
    <dbReference type="NCBI Taxonomy" id="1256206"/>
    <lineage>
        <taxon>Bacteria</taxon>
        <taxon>Bacillati</taxon>
        <taxon>Bacillota</taxon>
        <taxon>Bacilli</taxon>
        <taxon>Lactobacillales</taxon>
        <taxon>Lactobacillaceae</taxon>
        <taxon>Lacticaseibacillus</taxon>
    </lineage>
</organism>
<sequence>MVKNTLNREIPEPYADQYGVYGGEFANIKPYD</sequence>
<dbReference type="AlphaFoldDB" id="S2S991"/>
<name>S2S991_LACPA</name>
<dbReference type="GO" id="GO:0016829">
    <property type="term" value="F:lyase activity"/>
    <property type="evidence" value="ECO:0007669"/>
    <property type="project" value="UniProtKB-KW"/>
</dbReference>
<evidence type="ECO:0000313" key="2">
    <source>
        <dbReference type="Proteomes" id="UP000014243"/>
    </source>
</evidence>
<dbReference type="EMBL" id="ANKC01000175">
    <property type="protein sequence ID" value="EPC86205.1"/>
    <property type="molecule type" value="Genomic_DNA"/>
</dbReference>
<reference evidence="1 2" key="1">
    <citation type="journal article" date="2013" name="PLoS ONE">
        <title>Lactobacillus paracasei comparative genomics: towards species pan-genome definition and exploitation of diversity.</title>
        <authorList>
            <person name="Smokvina T."/>
            <person name="Wels M."/>
            <person name="Polka J."/>
            <person name="Chervaux C."/>
            <person name="Brisse S."/>
            <person name="Boekhorst J."/>
            <person name="van Hylckama Vlieg J.E."/>
            <person name="Siezen R.J."/>
        </authorList>
    </citation>
    <scope>NUCLEOTIDE SEQUENCE [LARGE SCALE GENOMIC DNA]</scope>
    <source>
        <strain evidence="1 2">Lpp126</strain>
    </source>
</reference>
<comment type="caution">
    <text evidence="1">The sequence shown here is derived from an EMBL/GenBank/DDBJ whole genome shotgun (WGS) entry which is preliminary data.</text>
</comment>
<feature type="non-terminal residue" evidence="1">
    <location>
        <position position="32"/>
    </location>
</feature>
<accession>S2S991</accession>
<gene>
    <name evidence="1" type="ORF">Lpp126_02822</name>
</gene>
<dbReference type="Proteomes" id="UP000014243">
    <property type="component" value="Unassembled WGS sequence"/>
</dbReference>
<proteinExistence type="predicted"/>
<evidence type="ECO:0000313" key="1">
    <source>
        <dbReference type="EMBL" id="EPC86205.1"/>
    </source>
</evidence>
<keyword evidence="1" id="KW-0456">Lyase</keyword>